<evidence type="ECO:0000313" key="2">
    <source>
        <dbReference type="Proteomes" id="UP001162483"/>
    </source>
</evidence>
<dbReference type="Proteomes" id="UP001162483">
    <property type="component" value="Unassembled WGS sequence"/>
</dbReference>
<keyword evidence="2" id="KW-1185">Reference proteome</keyword>
<dbReference type="EMBL" id="CATNWA010021888">
    <property type="protein sequence ID" value="CAI9624313.1"/>
    <property type="molecule type" value="Genomic_DNA"/>
</dbReference>
<organism evidence="1 2">
    <name type="scientific">Staurois parvus</name>
    <dbReference type="NCBI Taxonomy" id="386267"/>
    <lineage>
        <taxon>Eukaryota</taxon>
        <taxon>Metazoa</taxon>
        <taxon>Chordata</taxon>
        <taxon>Craniata</taxon>
        <taxon>Vertebrata</taxon>
        <taxon>Euteleostomi</taxon>
        <taxon>Amphibia</taxon>
        <taxon>Batrachia</taxon>
        <taxon>Anura</taxon>
        <taxon>Neobatrachia</taxon>
        <taxon>Ranoidea</taxon>
        <taxon>Ranidae</taxon>
        <taxon>Staurois</taxon>
    </lineage>
</organism>
<protein>
    <submittedName>
        <fullName evidence="1">Uncharacterized protein</fullName>
    </submittedName>
</protein>
<comment type="caution">
    <text evidence="1">The sequence shown here is derived from an EMBL/GenBank/DDBJ whole genome shotgun (WGS) entry which is preliminary data.</text>
</comment>
<proteinExistence type="predicted"/>
<name>A0ABN9HR94_9NEOB</name>
<reference evidence="1" key="1">
    <citation type="submission" date="2023-05" db="EMBL/GenBank/DDBJ databases">
        <authorList>
            <person name="Stuckert A."/>
        </authorList>
    </citation>
    <scope>NUCLEOTIDE SEQUENCE</scope>
</reference>
<gene>
    <name evidence="1" type="ORF">SPARVUS_LOCUS16629881</name>
</gene>
<accession>A0ABN9HR94</accession>
<evidence type="ECO:0000313" key="1">
    <source>
        <dbReference type="EMBL" id="CAI9624313.1"/>
    </source>
</evidence>
<feature type="non-terminal residue" evidence="1">
    <location>
        <position position="40"/>
    </location>
</feature>
<sequence length="40" mass="4436">MSCQSAPVPTYWNQWEEYYFIIGISGSNGTPLLVSVQGIV</sequence>